<evidence type="ECO:0000313" key="1">
    <source>
        <dbReference type="EMBL" id="ELK12258.1"/>
    </source>
</evidence>
<dbReference type="AlphaFoldDB" id="L5KNQ2"/>
<dbReference type="STRING" id="9402.L5KNQ2"/>
<accession>L5KNQ2</accession>
<reference evidence="2" key="1">
    <citation type="journal article" date="2013" name="Science">
        <title>Comparative analysis of bat genomes provides insight into the evolution of flight and immunity.</title>
        <authorList>
            <person name="Zhang G."/>
            <person name="Cowled C."/>
            <person name="Shi Z."/>
            <person name="Huang Z."/>
            <person name="Bishop-Lilly K.A."/>
            <person name="Fang X."/>
            <person name="Wynne J.W."/>
            <person name="Xiong Z."/>
            <person name="Baker M.L."/>
            <person name="Zhao W."/>
            <person name="Tachedjian M."/>
            <person name="Zhu Y."/>
            <person name="Zhou P."/>
            <person name="Jiang X."/>
            <person name="Ng J."/>
            <person name="Yang L."/>
            <person name="Wu L."/>
            <person name="Xiao J."/>
            <person name="Feng Y."/>
            <person name="Chen Y."/>
            <person name="Sun X."/>
            <person name="Zhang Y."/>
            <person name="Marsh G.A."/>
            <person name="Crameri G."/>
            <person name="Broder C.C."/>
            <person name="Frey K.G."/>
            <person name="Wang L.F."/>
            <person name="Wang J."/>
        </authorList>
    </citation>
    <scope>NUCLEOTIDE SEQUENCE [LARGE SCALE GENOMIC DNA]</scope>
</reference>
<dbReference type="GO" id="GO:0005739">
    <property type="term" value="C:mitochondrion"/>
    <property type="evidence" value="ECO:0007669"/>
    <property type="project" value="InterPro"/>
</dbReference>
<proteinExistence type="predicted"/>
<protein>
    <recommendedName>
        <fullName evidence="3">NADH dehydrogenase [ubiquinone] 1 alpha subcomplex assembly factor 8</fullName>
    </recommendedName>
</protein>
<dbReference type="PANTHER" id="PTHR34561">
    <property type="entry name" value="NADH DEHYDROGENASE [UBIQUINONE] 1 ALPHA SUBCOMPLEX ASSEMBLY FACTOR 8"/>
    <property type="match status" value="1"/>
</dbReference>
<dbReference type="eggNOG" id="ENOG502SBX9">
    <property type="taxonomic scope" value="Eukaryota"/>
</dbReference>
<gene>
    <name evidence="1" type="ORF">PAL_GLEAN10014555</name>
</gene>
<dbReference type="InParanoid" id="L5KNQ2"/>
<dbReference type="GO" id="GO:0032981">
    <property type="term" value="P:mitochondrial respiratory chain complex I assembly"/>
    <property type="evidence" value="ECO:0007669"/>
    <property type="project" value="InterPro"/>
</dbReference>
<evidence type="ECO:0008006" key="3">
    <source>
        <dbReference type="Google" id="ProtNLM"/>
    </source>
</evidence>
<dbReference type="InterPro" id="IPR034595">
    <property type="entry name" value="NDUFAF8"/>
</dbReference>
<keyword evidence="2" id="KW-1185">Reference proteome</keyword>
<name>L5KNQ2_PTEAL</name>
<dbReference type="Proteomes" id="UP000010552">
    <property type="component" value="Unassembled WGS sequence"/>
</dbReference>
<organism evidence="1 2">
    <name type="scientific">Pteropus alecto</name>
    <name type="common">Black flying fox</name>
    <dbReference type="NCBI Taxonomy" id="9402"/>
    <lineage>
        <taxon>Eukaryota</taxon>
        <taxon>Metazoa</taxon>
        <taxon>Chordata</taxon>
        <taxon>Craniata</taxon>
        <taxon>Vertebrata</taxon>
        <taxon>Euteleostomi</taxon>
        <taxon>Mammalia</taxon>
        <taxon>Eutheria</taxon>
        <taxon>Laurasiatheria</taxon>
        <taxon>Chiroptera</taxon>
        <taxon>Yinpterochiroptera</taxon>
        <taxon>Pteropodoidea</taxon>
        <taxon>Pteropodidae</taxon>
        <taxon>Pteropodinae</taxon>
        <taxon>Pteropus</taxon>
    </lineage>
</organism>
<dbReference type="EMBL" id="KB030661">
    <property type="protein sequence ID" value="ELK12258.1"/>
    <property type="molecule type" value="Genomic_DNA"/>
</dbReference>
<dbReference type="FunCoup" id="L5KNQ2">
    <property type="interactions" value="92"/>
</dbReference>
<dbReference type="PANTHER" id="PTHR34561:SF1">
    <property type="entry name" value="NADH DEHYDROGENASE [UBIQUINONE] 1 ALPHA SUBCOMPLEX ASSEMBLY FACTOR 8"/>
    <property type="match status" value="1"/>
</dbReference>
<evidence type="ECO:0000313" key="2">
    <source>
        <dbReference type="Proteomes" id="UP000010552"/>
    </source>
</evidence>
<sequence>MSGNGAVWGRVRSRLRAFPECLAACGAEAAAYGRGVQASMAPGGHLRKDLCAQEFQALRSCFAAAVSGRPHPDPPPSPVSGKGPAGLLSLLLRSVLGARWFFRPTSPRDARRYGASA</sequence>